<dbReference type="EMBL" id="CVMT01000009">
    <property type="protein sequence ID" value="CRG91410.1"/>
    <property type="molecule type" value="Genomic_DNA"/>
</dbReference>
<evidence type="ECO:0000313" key="4">
    <source>
        <dbReference type="Proteomes" id="UP000054383"/>
    </source>
</evidence>
<dbReference type="InterPro" id="IPR002347">
    <property type="entry name" value="SDR_fam"/>
</dbReference>
<dbReference type="PANTHER" id="PTHR43157">
    <property type="entry name" value="PHOSPHATIDYLINOSITOL-GLYCAN BIOSYNTHESIS CLASS F PROTEIN-RELATED"/>
    <property type="match status" value="1"/>
</dbReference>
<dbReference type="Pfam" id="PF00106">
    <property type="entry name" value="adh_short"/>
    <property type="match status" value="1"/>
</dbReference>
<keyword evidence="2" id="KW-0560">Oxidoreductase</keyword>
<reference evidence="3 4" key="1">
    <citation type="submission" date="2015-04" db="EMBL/GenBank/DDBJ databases">
        <authorList>
            <person name="Syromyatnikov M.Y."/>
            <person name="Popov V.N."/>
        </authorList>
    </citation>
    <scope>NUCLEOTIDE SEQUENCE [LARGE SCALE GENOMIC DNA]</scope>
    <source>
        <strain evidence="3">WF-38-12</strain>
    </source>
</reference>
<comment type="similarity">
    <text evidence="1">Belongs to the short-chain dehydrogenases/reductases (SDR) family.</text>
</comment>
<accession>A0A0U1M8X4</accession>
<sequence>MSLSSIAHGVLSTFFSNLFITLPYPNADLHGQTIIVSGSNTGLGFEASQHLSRLGVEKLIMAVRTPSKGEAAKQKILKSTGREESSIEVWQLDMDSYDSVKAFSARVSNTLPRVDAVLANAGVGFGTFQLSEDNEKNINVNVISTFLLLMLLLPKLRESANTFNITPRFTIVNSALHYVAPLKELDLNSNLGIFERLNNPSTSNMDARYSLSKLLVVYAVREFAQRTKGEKSMVIVNTPNPSFCKSGLIDNMASGNTVAMRLSEKLIARSTEMGSRALVHGVISGPETNGQYLTNCHNQTPSSSVTSAKGARIQKKFYDELMAKLAKIAPEISSAGYV</sequence>
<protein>
    <submittedName>
        <fullName evidence="3">Uncharacterized protein</fullName>
    </submittedName>
</protein>
<dbReference type="Gene3D" id="3.40.50.720">
    <property type="entry name" value="NAD(P)-binding Rossmann-like Domain"/>
    <property type="match status" value="1"/>
</dbReference>
<dbReference type="GO" id="GO:0016491">
    <property type="term" value="F:oxidoreductase activity"/>
    <property type="evidence" value="ECO:0007669"/>
    <property type="project" value="UniProtKB-KW"/>
</dbReference>
<gene>
    <name evidence="3" type="ORF">PISL3812_08458</name>
</gene>
<keyword evidence="4" id="KW-1185">Reference proteome</keyword>
<name>A0A0U1M8X4_TALIS</name>
<dbReference type="SUPFAM" id="SSF51735">
    <property type="entry name" value="NAD(P)-binding Rossmann-fold domains"/>
    <property type="match status" value="1"/>
</dbReference>
<evidence type="ECO:0000256" key="1">
    <source>
        <dbReference type="ARBA" id="ARBA00006484"/>
    </source>
</evidence>
<organism evidence="3 4">
    <name type="scientific">Talaromyces islandicus</name>
    <name type="common">Penicillium islandicum</name>
    <dbReference type="NCBI Taxonomy" id="28573"/>
    <lineage>
        <taxon>Eukaryota</taxon>
        <taxon>Fungi</taxon>
        <taxon>Dikarya</taxon>
        <taxon>Ascomycota</taxon>
        <taxon>Pezizomycotina</taxon>
        <taxon>Eurotiomycetes</taxon>
        <taxon>Eurotiomycetidae</taxon>
        <taxon>Eurotiales</taxon>
        <taxon>Trichocomaceae</taxon>
        <taxon>Talaromyces</taxon>
        <taxon>Talaromyces sect. Islandici</taxon>
    </lineage>
</organism>
<dbReference type="OMA" id="ACHVTNK"/>
<dbReference type="STRING" id="28573.A0A0U1M8X4"/>
<dbReference type="InterPro" id="IPR036291">
    <property type="entry name" value="NAD(P)-bd_dom_sf"/>
</dbReference>
<proteinExistence type="inferred from homology"/>
<dbReference type="Proteomes" id="UP000054383">
    <property type="component" value="Unassembled WGS sequence"/>
</dbReference>
<dbReference type="AlphaFoldDB" id="A0A0U1M8X4"/>
<evidence type="ECO:0000256" key="2">
    <source>
        <dbReference type="ARBA" id="ARBA00023002"/>
    </source>
</evidence>
<dbReference type="OrthoDB" id="542013at2759"/>
<dbReference type="PANTHER" id="PTHR43157:SF31">
    <property type="entry name" value="PHOSPHATIDYLINOSITOL-GLYCAN BIOSYNTHESIS CLASS F PROTEIN"/>
    <property type="match status" value="1"/>
</dbReference>
<evidence type="ECO:0000313" key="3">
    <source>
        <dbReference type="EMBL" id="CRG91410.1"/>
    </source>
</evidence>
<dbReference type="PRINTS" id="PR00081">
    <property type="entry name" value="GDHRDH"/>
</dbReference>